<keyword evidence="3" id="KW-1185">Reference proteome</keyword>
<gene>
    <name evidence="2" type="ORF">GLOIN_2v1600672</name>
</gene>
<keyword evidence="1" id="KW-0812">Transmembrane</keyword>
<keyword evidence="1" id="KW-0472">Membrane</keyword>
<dbReference type="AlphaFoldDB" id="A0A2P4Q2U9"/>
<evidence type="ECO:0000313" key="2">
    <source>
        <dbReference type="EMBL" id="POG71977.1"/>
    </source>
</evidence>
<keyword evidence="1" id="KW-1133">Transmembrane helix</keyword>
<reference evidence="2 3" key="1">
    <citation type="journal article" date="2013" name="Proc. Natl. Acad. Sci. U.S.A.">
        <title>Genome of an arbuscular mycorrhizal fungus provides insight into the oldest plant symbiosis.</title>
        <authorList>
            <person name="Tisserant E."/>
            <person name="Malbreil M."/>
            <person name="Kuo A."/>
            <person name="Kohler A."/>
            <person name="Symeonidi A."/>
            <person name="Balestrini R."/>
            <person name="Charron P."/>
            <person name="Duensing N."/>
            <person name="Frei Dit Frey N."/>
            <person name="Gianinazzi-Pearson V."/>
            <person name="Gilbert L.B."/>
            <person name="Handa Y."/>
            <person name="Herr J.R."/>
            <person name="Hijri M."/>
            <person name="Koul R."/>
            <person name="Kawaguchi M."/>
            <person name="Krajinski F."/>
            <person name="Lammers P.J."/>
            <person name="Masclaux F.G."/>
            <person name="Murat C."/>
            <person name="Morin E."/>
            <person name="Ndikumana S."/>
            <person name="Pagni M."/>
            <person name="Petitpierre D."/>
            <person name="Requena N."/>
            <person name="Rosikiewicz P."/>
            <person name="Riley R."/>
            <person name="Saito K."/>
            <person name="San Clemente H."/>
            <person name="Shapiro H."/>
            <person name="van Tuinen D."/>
            <person name="Becard G."/>
            <person name="Bonfante P."/>
            <person name="Paszkowski U."/>
            <person name="Shachar-Hill Y.Y."/>
            <person name="Tuskan G.A."/>
            <person name="Young P.W."/>
            <person name="Sanders I.R."/>
            <person name="Henrissat B."/>
            <person name="Rensing S.A."/>
            <person name="Grigoriev I.V."/>
            <person name="Corradi N."/>
            <person name="Roux C."/>
            <person name="Martin F."/>
        </authorList>
    </citation>
    <scope>NUCLEOTIDE SEQUENCE [LARGE SCALE GENOMIC DNA]</scope>
    <source>
        <strain evidence="2 3">DAOM 197198</strain>
    </source>
</reference>
<feature type="transmembrane region" description="Helical" evidence="1">
    <location>
        <begin position="6"/>
        <end position="24"/>
    </location>
</feature>
<dbReference type="Proteomes" id="UP000018888">
    <property type="component" value="Unassembled WGS sequence"/>
</dbReference>
<protein>
    <submittedName>
        <fullName evidence="2">Uncharacterized protein</fullName>
    </submittedName>
</protein>
<comment type="caution">
    <text evidence="2">The sequence shown here is derived from an EMBL/GenBank/DDBJ whole genome shotgun (WGS) entry which is preliminary data.</text>
</comment>
<reference evidence="2 3" key="2">
    <citation type="journal article" date="2018" name="New Phytol.">
        <title>High intraspecific genome diversity in the model arbuscular mycorrhizal symbiont Rhizophagus irregularis.</title>
        <authorList>
            <person name="Chen E.C.H."/>
            <person name="Morin E."/>
            <person name="Beaudet D."/>
            <person name="Noel J."/>
            <person name="Yildirir G."/>
            <person name="Ndikumana S."/>
            <person name="Charron P."/>
            <person name="St-Onge C."/>
            <person name="Giorgi J."/>
            <person name="Kruger M."/>
            <person name="Marton T."/>
            <person name="Ropars J."/>
            <person name="Grigoriev I.V."/>
            <person name="Hainaut M."/>
            <person name="Henrissat B."/>
            <person name="Roux C."/>
            <person name="Martin F."/>
            <person name="Corradi N."/>
        </authorList>
    </citation>
    <scope>NUCLEOTIDE SEQUENCE [LARGE SCALE GENOMIC DNA]</scope>
    <source>
        <strain evidence="2 3">DAOM 197198</strain>
    </source>
</reference>
<dbReference type="EMBL" id="AUPC02000101">
    <property type="protein sequence ID" value="POG71977.1"/>
    <property type="molecule type" value="Genomic_DNA"/>
</dbReference>
<accession>A0A2P4Q2U9</accession>
<proteinExistence type="predicted"/>
<name>A0A2P4Q2U9_RHIID</name>
<organism evidence="2 3">
    <name type="scientific">Rhizophagus irregularis (strain DAOM 181602 / DAOM 197198 / MUCL 43194)</name>
    <name type="common">Arbuscular mycorrhizal fungus</name>
    <name type="synonym">Glomus intraradices</name>
    <dbReference type="NCBI Taxonomy" id="747089"/>
    <lineage>
        <taxon>Eukaryota</taxon>
        <taxon>Fungi</taxon>
        <taxon>Fungi incertae sedis</taxon>
        <taxon>Mucoromycota</taxon>
        <taxon>Glomeromycotina</taxon>
        <taxon>Glomeromycetes</taxon>
        <taxon>Glomerales</taxon>
        <taxon>Glomeraceae</taxon>
        <taxon>Rhizophagus</taxon>
    </lineage>
</organism>
<evidence type="ECO:0000313" key="3">
    <source>
        <dbReference type="Proteomes" id="UP000018888"/>
    </source>
</evidence>
<sequence>MNDNLLIFYIFPTFIHITYYRFYLINSNKYIKCIQIHRRIFKVFKPFAYYTSKETVCLFLFYV</sequence>
<evidence type="ECO:0000256" key="1">
    <source>
        <dbReference type="SAM" id="Phobius"/>
    </source>
</evidence>